<dbReference type="Proteomes" id="UP000765509">
    <property type="component" value="Unassembled WGS sequence"/>
</dbReference>
<proteinExistence type="predicted"/>
<reference evidence="1" key="1">
    <citation type="submission" date="2021-03" db="EMBL/GenBank/DDBJ databases">
        <title>Draft genome sequence of rust myrtle Austropuccinia psidii MF-1, a brazilian biotype.</title>
        <authorList>
            <person name="Quecine M.C."/>
            <person name="Pachon D.M.R."/>
            <person name="Bonatelli M.L."/>
            <person name="Correr F.H."/>
            <person name="Franceschini L.M."/>
            <person name="Leite T.F."/>
            <person name="Margarido G.R.A."/>
            <person name="Almeida C.A."/>
            <person name="Ferrarezi J.A."/>
            <person name="Labate C.A."/>
        </authorList>
    </citation>
    <scope>NUCLEOTIDE SEQUENCE</scope>
    <source>
        <strain evidence="1">MF-1</strain>
    </source>
</reference>
<dbReference type="AlphaFoldDB" id="A0A9Q3ETN9"/>
<keyword evidence="2" id="KW-1185">Reference proteome</keyword>
<dbReference type="EMBL" id="AVOT02031244">
    <property type="protein sequence ID" value="MBW0524721.1"/>
    <property type="molecule type" value="Genomic_DNA"/>
</dbReference>
<comment type="caution">
    <text evidence="1">The sequence shown here is derived from an EMBL/GenBank/DDBJ whole genome shotgun (WGS) entry which is preliminary data.</text>
</comment>
<gene>
    <name evidence="1" type="ORF">O181_064436</name>
</gene>
<organism evidence="1 2">
    <name type="scientific">Austropuccinia psidii MF-1</name>
    <dbReference type="NCBI Taxonomy" id="1389203"/>
    <lineage>
        <taxon>Eukaryota</taxon>
        <taxon>Fungi</taxon>
        <taxon>Dikarya</taxon>
        <taxon>Basidiomycota</taxon>
        <taxon>Pucciniomycotina</taxon>
        <taxon>Pucciniomycetes</taxon>
        <taxon>Pucciniales</taxon>
        <taxon>Sphaerophragmiaceae</taxon>
        <taxon>Austropuccinia</taxon>
    </lineage>
</organism>
<protein>
    <submittedName>
        <fullName evidence="1">Uncharacterized protein</fullName>
    </submittedName>
</protein>
<accession>A0A9Q3ETN9</accession>
<evidence type="ECO:0000313" key="2">
    <source>
        <dbReference type="Proteomes" id="UP000765509"/>
    </source>
</evidence>
<evidence type="ECO:0000313" key="1">
    <source>
        <dbReference type="EMBL" id="MBW0524721.1"/>
    </source>
</evidence>
<sequence length="115" mass="12870">MQMVDSLWCQGCGKMLLPPAYEFHTRKLPDRHMLSDAPLRGSYAGHLPTHHRGFGTCLPANNHTFLPGNPVCVSQQEFLHTTKLMFGGTPPYIPHPPTQEDLRSEIFLSTTTLAQ</sequence>
<name>A0A9Q3ETN9_9BASI</name>